<keyword evidence="2" id="KW-0813">Transport</keyword>
<evidence type="ECO:0000256" key="1">
    <source>
        <dbReference type="ARBA" id="ARBA00004141"/>
    </source>
</evidence>
<reference evidence="8" key="1">
    <citation type="journal article" date="2020" name="Stud. Mycol.">
        <title>101 Dothideomycetes genomes: a test case for predicting lifestyles and emergence of pathogens.</title>
        <authorList>
            <person name="Haridas S."/>
            <person name="Albert R."/>
            <person name="Binder M."/>
            <person name="Bloem J."/>
            <person name="Labutti K."/>
            <person name="Salamov A."/>
            <person name="Andreopoulos B."/>
            <person name="Baker S."/>
            <person name="Barry K."/>
            <person name="Bills G."/>
            <person name="Bluhm B."/>
            <person name="Cannon C."/>
            <person name="Castanera R."/>
            <person name="Culley D."/>
            <person name="Daum C."/>
            <person name="Ezra D."/>
            <person name="Gonzalez J."/>
            <person name="Henrissat B."/>
            <person name="Kuo A."/>
            <person name="Liang C."/>
            <person name="Lipzen A."/>
            <person name="Lutzoni F."/>
            <person name="Magnuson J."/>
            <person name="Mondo S."/>
            <person name="Nolan M."/>
            <person name="Ohm R."/>
            <person name="Pangilinan J."/>
            <person name="Park H.-J."/>
            <person name="Ramirez L."/>
            <person name="Alfaro M."/>
            <person name="Sun H."/>
            <person name="Tritt A."/>
            <person name="Yoshinaga Y."/>
            <person name="Zwiers L.-H."/>
            <person name="Turgeon B."/>
            <person name="Goodwin S."/>
            <person name="Spatafora J."/>
            <person name="Crous P."/>
            <person name="Grigoriev I."/>
        </authorList>
    </citation>
    <scope>NUCLEOTIDE SEQUENCE</scope>
    <source>
        <strain evidence="8">ATCC 74209</strain>
    </source>
</reference>
<dbReference type="SUPFAM" id="SSF103473">
    <property type="entry name" value="MFS general substrate transporter"/>
    <property type="match status" value="1"/>
</dbReference>
<feature type="transmembrane region" description="Helical" evidence="7">
    <location>
        <begin position="508"/>
        <end position="532"/>
    </location>
</feature>
<feature type="transmembrane region" description="Helical" evidence="7">
    <location>
        <begin position="484"/>
        <end position="502"/>
    </location>
</feature>
<dbReference type="AlphaFoldDB" id="A0A9P4JJP5"/>
<proteinExistence type="predicted"/>
<evidence type="ECO:0000256" key="5">
    <source>
        <dbReference type="ARBA" id="ARBA00023136"/>
    </source>
</evidence>
<dbReference type="Proteomes" id="UP000799536">
    <property type="component" value="Unassembled WGS sequence"/>
</dbReference>
<evidence type="ECO:0000313" key="8">
    <source>
        <dbReference type="EMBL" id="KAF2200612.1"/>
    </source>
</evidence>
<keyword evidence="4 7" id="KW-1133">Transmembrane helix</keyword>
<feature type="transmembrane region" description="Helical" evidence="7">
    <location>
        <begin position="100"/>
        <end position="119"/>
    </location>
</feature>
<feature type="compositionally biased region" description="Low complexity" evidence="6">
    <location>
        <begin position="7"/>
        <end position="28"/>
    </location>
</feature>
<evidence type="ECO:0000256" key="4">
    <source>
        <dbReference type="ARBA" id="ARBA00022989"/>
    </source>
</evidence>
<keyword evidence="3 7" id="KW-0812">Transmembrane</keyword>
<gene>
    <name evidence="8" type="ORF">GQ43DRAFT_441411</name>
</gene>
<feature type="transmembrane region" description="Helical" evidence="7">
    <location>
        <begin position="403"/>
        <end position="423"/>
    </location>
</feature>
<feature type="transmembrane region" description="Helical" evidence="7">
    <location>
        <begin position="210"/>
        <end position="230"/>
    </location>
</feature>
<organism evidence="8 9">
    <name type="scientific">Delitschia confertaspora ATCC 74209</name>
    <dbReference type="NCBI Taxonomy" id="1513339"/>
    <lineage>
        <taxon>Eukaryota</taxon>
        <taxon>Fungi</taxon>
        <taxon>Dikarya</taxon>
        <taxon>Ascomycota</taxon>
        <taxon>Pezizomycotina</taxon>
        <taxon>Dothideomycetes</taxon>
        <taxon>Pleosporomycetidae</taxon>
        <taxon>Pleosporales</taxon>
        <taxon>Delitschiaceae</taxon>
        <taxon>Delitschia</taxon>
    </lineage>
</organism>
<dbReference type="EMBL" id="ML994014">
    <property type="protein sequence ID" value="KAF2200612.1"/>
    <property type="molecule type" value="Genomic_DNA"/>
</dbReference>
<evidence type="ECO:0000256" key="2">
    <source>
        <dbReference type="ARBA" id="ARBA00022448"/>
    </source>
</evidence>
<feature type="transmembrane region" description="Helical" evidence="7">
    <location>
        <begin position="173"/>
        <end position="190"/>
    </location>
</feature>
<feature type="transmembrane region" description="Helical" evidence="7">
    <location>
        <begin position="353"/>
        <end position="375"/>
    </location>
</feature>
<dbReference type="OrthoDB" id="28755at2759"/>
<evidence type="ECO:0000256" key="7">
    <source>
        <dbReference type="SAM" id="Phobius"/>
    </source>
</evidence>
<comment type="subcellular location">
    <subcellularLocation>
        <location evidence="1">Membrane</location>
        <topology evidence="1">Multi-pass membrane protein</topology>
    </subcellularLocation>
</comment>
<dbReference type="GO" id="GO:0008506">
    <property type="term" value="F:sucrose:proton symporter activity"/>
    <property type="evidence" value="ECO:0007669"/>
    <property type="project" value="TreeGrafter"/>
</dbReference>
<evidence type="ECO:0000256" key="6">
    <source>
        <dbReference type="SAM" id="MobiDB-lite"/>
    </source>
</evidence>
<evidence type="ECO:0000313" key="9">
    <source>
        <dbReference type="Proteomes" id="UP000799536"/>
    </source>
</evidence>
<feature type="region of interest" description="Disordered" evidence="6">
    <location>
        <begin position="1"/>
        <end position="93"/>
    </location>
</feature>
<comment type="caution">
    <text evidence="8">The sequence shown here is derived from an EMBL/GenBank/DDBJ whole genome shotgun (WGS) entry which is preliminary data.</text>
</comment>
<keyword evidence="9" id="KW-1185">Reference proteome</keyword>
<feature type="compositionally biased region" description="Polar residues" evidence="6">
    <location>
        <begin position="46"/>
        <end position="62"/>
    </location>
</feature>
<dbReference type="InterPro" id="IPR036259">
    <property type="entry name" value="MFS_trans_sf"/>
</dbReference>
<dbReference type="PANTHER" id="PTHR19432:SF35">
    <property type="entry name" value="SOLUTE CARRIER FAMILY 45 MEMBER 3 ISOFORM X1"/>
    <property type="match status" value="1"/>
</dbReference>
<dbReference type="PANTHER" id="PTHR19432">
    <property type="entry name" value="SUGAR TRANSPORTER"/>
    <property type="match status" value="1"/>
</dbReference>
<sequence length="644" mass="71010">MTPTDHPSSSSSSSSSSPLHSPPRNLSLPPDPHGSTVPHPKVVSFRRSSSPHLPSGEMNEQSPLLKPRTSHGDDSLKVMSPLNDDEDDWQGGRDQETKSVGYLILLTIAGLGLQIGWSVEMSYGSPYLLSLGLSKSLLALVWIAGPLSGTLVQPYVGMKSDNCRIRWGKRRPFIVGGAAATILSLMVLAWTREIVGGFLGIFGADRESQWVKNCIAFFAVVFVYVLDFAINVMQAALRCYVVDCVPTHQQESANAWMMRTTGVGNILGYISGYIDLPRYLPWLGQTQFKILCAIASFTMAATVATSCSTVQERDPTFDNPPKKQDGLVDFFKSLFHSVKKLPAQIRRVCHVQLFAWIGWFPFLFYITTYIGEIYVEPFFEANPHMTDAEIDKIWEDGTRMGTFALLVFALTTFAASVILPVIIKPTFKAPDTPPRTPMTPTTPHSMSGSGYFSARPTKTKPALQQRISSWLILLQVPGLTLRRAWFLSHLMFAGLMWMTFLVRGTTTATILVALVGIPWALTQWAPFALIGSEIAKRDAMKRGLLRPANHDVVDDLEDEEDQTGVILGIHNVAIAAPQAIASLVSSVIFRLLQKPRGTPGDYSVAWVLRLGGLCAIAAAIITRKVHEESDDVEVDSDRFTRRLD</sequence>
<name>A0A9P4JJP5_9PLEO</name>
<accession>A0A9P4JJP5</accession>
<protein>
    <recommendedName>
        <fullName evidence="10">MFS general substrate transporter</fullName>
    </recommendedName>
</protein>
<evidence type="ECO:0008006" key="10">
    <source>
        <dbReference type="Google" id="ProtNLM"/>
    </source>
</evidence>
<evidence type="ECO:0000256" key="3">
    <source>
        <dbReference type="ARBA" id="ARBA00022692"/>
    </source>
</evidence>
<keyword evidence="5 7" id="KW-0472">Membrane</keyword>
<dbReference type="GO" id="GO:0005886">
    <property type="term" value="C:plasma membrane"/>
    <property type="evidence" value="ECO:0007669"/>
    <property type="project" value="TreeGrafter"/>
</dbReference>
<dbReference type="Gene3D" id="1.20.1250.20">
    <property type="entry name" value="MFS general substrate transporter like domains"/>
    <property type="match status" value="1"/>
</dbReference>
<feature type="transmembrane region" description="Helical" evidence="7">
    <location>
        <begin position="131"/>
        <end position="152"/>
    </location>
</feature>